<feature type="non-terminal residue" evidence="1">
    <location>
        <position position="90"/>
    </location>
</feature>
<protein>
    <submittedName>
        <fullName evidence="1">Uncharacterized protein</fullName>
    </submittedName>
</protein>
<sequence>DGLNDYERTVRKLENHFGNKVNVVLERHTFFSRTQSKDEKIASYIACLRGMANTCEFGNLEDSLIRDQLVRCTNNMKIQEKLLVHNPTLK</sequence>
<evidence type="ECO:0000313" key="1">
    <source>
        <dbReference type="EMBL" id="KAJ1163529.1"/>
    </source>
</evidence>
<dbReference type="PANTHER" id="PTHR33198:SF20">
    <property type="entry name" value="RETROTRANSPOSON GAG DOMAIN-CONTAINING PROTEIN"/>
    <property type="match status" value="1"/>
</dbReference>
<gene>
    <name evidence="1" type="ORF">NDU88_003987</name>
</gene>
<evidence type="ECO:0000313" key="2">
    <source>
        <dbReference type="Proteomes" id="UP001066276"/>
    </source>
</evidence>
<comment type="caution">
    <text evidence="1">The sequence shown here is derived from an EMBL/GenBank/DDBJ whole genome shotgun (WGS) entry which is preliminary data.</text>
</comment>
<proteinExistence type="predicted"/>
<accession>A0AAV7SHI3</accession>
<organism evidence="1 2">
    <name type="scientific">Pleurodeles waltl</name>
    <name type="common">Iberian ribbed newt</name>
    <dbReference type="NCBI Taxonomy" id="8319"/>
    <lineage>
        <taxon>Eukaryota</taxon>
        <taxon>Metazoa</taxon>
        <taxon>Chordata</taxon>
        <taxon>Craniata</taxon>
        <taxon>Vertebrata</taxon>
        <taxon>Euteleostomi</taxon>
        <taxon>Amphibia</taxon>
        <taxon>Batrachia</taxon>
        <taxon>Caudata</taxon>
        <taxon>Salamandroidea</taxon>
        <taxon>Salamandridae</taxon>
        <taxon>Pleurodelinae</taxon>
        <taxon>Pleurodeles</taxon>
    </lineage>
</organism>
<dbReference type="PANTHER" id="PTHR33198">
    <property type="entry name" value="ANK_REP_REGION DOMAIN-CONTAINING PROTEIN-RELATED"/>
    <property type="match status" value="1"/>
</dbReference>
<dbReference type="EMBL" id="JANPWB010000008">
    <property type="protein sequence ID" value="KAJ1163529.1"/>
    <property type="molecule type" value="Genomic_DNA"/>
</dbReference>
<dbReference type="Proteomes" id="UP001066276">
    <property type="component" value="Chromosome 4_2"/>
</dbReference>
<name>A0AAV7SHI3_PLEWA</name>
<feature type="non-terminal residue" evidence="1">
    <location>
        <position position="1"/>
    </location>
</feature>
<keyword evidence="2" id="KW-1185">Reference proteome</keyword>
<dbReference type="AlphaFoldDB" id="A0AAV7SHI3"/>
<reference evidence="1" key="1">
    <citation type="journal article" date="2022" name="bioRxiv">
        <title>Sequencing and chromosome-scale assembly of the giantPleurodeles waltlgenome.</title>
        <authorList>
            <person name="Brown T."/>
            <person name="Elewa A."/>
            <person name="Iarovenko S."/>
            <person name="Subramanian E."/>
            <person name="Araus A.J."/>
            <person name="Petzold A."/>
            <person name="Susuki M."/>
            <person name="Suzuki K.-i.T."/>
            <person name="Hayashi T."/>
            <person name="Toyoda A."/>
            <person name="Oliveira C."/>
            <person name="Osipova E."/>
            <person name="Leigh N.D."/>
            <person name="Simon A."/>
            <person name="Yun M.H."/>
        </authorList>
    </citation>
    <scope>NUCLEOTIDE SEQUENCE</scope>
    <source>
        <strain evidence="1">20211129_DDA</strain>
        <tissue evidence="1">Liver</tissue>
    </source>
</reference>